<sequence>MPTPPPTGPLVTRATLAADLRVLGVRPGETLLAHTSLSSLGWVNGGAVAVVQGLLDTLGPDGTLVVPTQTGDLSDPALWSSPPVPEEWWAAIRATMPAYDPLVTPSRGVGLIPETVRTWPGALRSAHPQTSFAALGPDAAAIVGGHAPDCRLGERSPLARLEERGARVLLLGAGYDTCTAFHLAEYRIPAPRVEVGRPVRTPEGTRWEVVTEVSVSSEEFDTLGTDFERDRPVVRGRVGAADARLFPLADAVAYAQRWLAVHRSREEWITTDVPAPRRQGPLQGATDATARGASDATAPVTRPAHRHPSDRP</sequence>
<comment type="similarity">
    <text evidence="1">Belongs to the antibiotic N-acetyltransferase family.</text>
</comment>
<dbReference type="GO" id="GO:0046677">
    <property type="term" value="P:response to antibiotic"/>
    <property type="evidence" value="ECO:0007669"/>
    <property type="project" value="InterPro"/>
</dbReference>
<dbReference type="PANTHER" id="PTHR11104">
    <property type="entry name" value="AMINOGLYCOSIDE N3-ACETYLTRANSFERASE"/>
    <property type="match status" value="1"/>
</dbReference>
<dbReference type="RefSeq" id="WP_190853280.1">
    <property type="nucleotide sequence ID" value="NZ_AP023440.1"/>
</dbReference>
<name>A0A7G1PCR4_9ACTN</name>
<evidence type="ECO:0000313" key="5">
    <source>
        <dbReference type="EMBL" id="BCL31460.1"/>
    </source>
</evidence>
<dbReference type="InterPro" id="IPR003679">
    <property type="entry name" value="Amioglycoside_AcTrfase"/>
</dbReference>
<evidence type="ECO:0000313" key="6">
    <source>
        <dbReference type="Proteomes" id="UP000516444"/>
    </source>
</evidence>
<dbReference type="GO" id="GO:0008080">
    <property type="term" value="F:N-acetyltransferase activity"/>
    <property type="evidence" value="ECO:0007669"/>
    <property type="project" value="InterPro"/>
</dbReference>
<keyword evidence="2" id="KW-0808">Transferase</keyword>
<keyword evidence="3" id="KW-0012">Acyltransferase</keyword>
<organism evidence="5 6">
    <name type="scientific">Streptomyces aurantiacus</name>
    <dbReference type="NCBI Taxonomy" id="47760"/>
    <lineage>
        <taxon>Bacteria</taxon>
        <taxon>Bacillati</taxon>
        <taxon>Actinomycetota</taxon>
        <taxon>Actinomycetes</taxon>
        <taxon>Kitasatosporales</taxon>
        <taxon>Streptomycetaceae</taxon>
        <taxon>Streptomyces</taxon>
        <taxon>Streptomyces aurantiacus group</taxon>
    </lineage>
</organism>
<evidence type="ECO:0000256" key="3">
    <source>
        <dbReference type="ARBA" id="ARBA00023315"/>
    </source>
</evidence>
<dbReference type="EMBL" id="AP023440">
    <property type="protein sequence ID" value="BCL31460.1"/>
    <property type="molecule type" value="Genomic_DNA"/>
</dbReference>
<dbReference type="PANTHER" id="PTHR11104:SF0">
    <property type="entry name" value="SPBETA PROPHAGE-DERIVED AMINOGLYCOSIDE N(3')-ACETYLTRANSFERASE-LIKE PROTEIN YOKD"/>
    <property type="match status" value="1"/>
</dbReference>
<dbReference type="KEGG" id="sgm:GCM10017557_63190"/>
<proteinExistence type="inferred from homology"/>
<keyword evidence="6" id="KW-1185">Reference proteome</keyword>
<feature type="region of interest" description="Disordered" evidence="4">
    <location>
        <begin position="271"/>
        <end position="312"/>
    </location>
</feature>
<accession>A0A7G1PCR4</accession>
<reference evidence="5 6" key="1">
    <citation type="journal article" date="2014" name="Int. J. Syst. Evol. Microbiol.">
        <title>Complete genome sequence of Corynebacterium casei LMG S-19264T (=DSM 44701T), isolated from a smear-ripened cheese.</title>
        <authorList>
            <consortium name="US DOE Joint Genome Institute (JGI-PGF)"/>
            <person name="Walter F."/>
            <person name="Albersmeier A."/>
            <person name="Kalinowski J."/>
            <person name="Ruckert C."/>
        </authorList>
    </citation>
    <scope>NUCLEOTIDE SEQUENCE [LARGE SCALE GENOMIC DNA]</scope>
    <source>
        <strain evidence="5 6">JCM 4677</strain>
    </source>
</reference>
<evidence type="ECO:0000256" key="1">
    <source>
        <dbReference type="ARBA" id="ARBA00006383"/>
    </source>
</evidence>
<dbReference type="Proteomes" id="UP000516444">
    <property type="component" value="Chromosome"/>
</dbReference>
<evidence type="ECO:0000256" key="2">
    <source>
        <dbReference type="ARBA" id="ARBA00022679"/>
    </source>
</evidence>
<evidence type="ECO:0000256" key="4">
    <source>
        <dbReference type="SAM" id="MobiDB-lite"/>
    </source>
</evidence>
<protein>
    <submittedName>
        <fullName evidence="5">AAC(3) family N-acetyltransferase</fullName>
    </submittedName>
</protein>
<gene>
    <name evidence="5" type="ORF">GCM10017557_63190</name>
</gene>
<dbReference type="InterPro" id="IPR028345">
    <property type="entry name" value="Antibiotic_NAT-like"/>
</dbReference>
<dbReference type="Pfam" id="PF02522">
    <property type="entry name" value="Antibiotic_NAT"/>
    <property type="match status" value="1"/>
</dbReference>
<dbReference type="SUPFAM" id="SSF110710">
    <property type="entry name" value="TTHA0583/YokD-like"/>
    <property type="match status" value="1"/>
</dbReference>
<dbReference type="AlphaFoldDB" id="A0A7G1PCR4"/>